<dbReference type="SMART" id="SM00356">
    <property type="entry name" value="ZnF_C3H1"/>
    <property type="match status" value="3"/>
</dbReference>
<dbReference type="STRING" id="542762.A0A4S4E046"/>
<dbReference type="InterPro" id="IPR000571">
    <property type="entry name" value="Znf_CCCH"/>
</dbReference>
<evidence type="ECO:0000313" key="8">
    <source>
        <dbReference type="Proteomes" id="UP000306102"/>
    </source>
</evidence>
<dbReference type="Gene3D" id="3.30.1370.210">
    <property type="match status" value="1"/>
</dbReference>
<feature type="compositionally biased region" description="Basic and acidic residues" evidence="5">
    <location>
        <begin position="766"/>
        <end position="777"/>
    </location>
</feature>
<keyword evidence="8" id="KW-1185">Reference proteome</keyword>
<dbReference type="Pfam" id="PF23030">
    <property type="entry name" value="SCAF11-like_C"/>
    <property type="match status" value="1"/>
</dbReference>
<evidence type="ECO:0000256" key="3">
    <source>
        <dbReference type="ARBA" id="ARBA00022833"/>
    </source>
</evidence>
<feature type="zinc finger region" description="C3H1-type" evidence="4">
    <location>
        <begin position="125"/>
        <end position="152"/>
    </location>
</feature>
<keyword evidence="1 4" id="KW-0479">Metal-binding</keyword>
<dbReference type="GO" id="GO:0008270">
    <property type="term" value="F:zinc ion binding"/>
    <property type="evidence" value="ECO:0007669"/>
    <property type="project" value="UniProtKB-KW"/>
</dbReference>
<evidence type="ECO:0000256" key="1">
    <source>
        <dbReference type="ARBA" id="ARBA00022723"/>
    </source>
</evidence>
<dbReference type="Gene3D" id="2.30.30.1190">
    <property type="match status" value="1"/>
</dbReference>
<organism evidence="7 8">
    <name type="scientific">Camellia sinensis var. sinensis</name>
    <name type="common">China tea</name>
    <dbReference type="NCBI Taxonomy" id="542762"/>
    <lineage>
        <taxon>Eukaryota</taxon>
        <taxon>Viridiplantae</taxon>
        <taxon>Streptophyta</taxon>
        <taxon>Embryophyta</taxon>
        <taxon>Tracheophyta</taxon>
        <taxon>Spermatophyta</taxon>
        <taxon>Magnoliopsida</taxon>
        <taxon>eudicotyledons</taxon>
        <taxon>Gunneridae</taxon>
        <taxon>Pentapetalae</taxon>
        <taxon>asterids</taxon>
        <taxon>Ericales</taxon>
        <taxon>Theaceae</taxon>
        <taxon>Camellia</taxon>
    </lineage>
</organism>
<comment type="caution">
    <text evidence="7">The sequence shown here is derived from an EMBL/GenBank/DDBJ whole genome shotgun (WGS) entry which is preliminary data.</text>
</comment>
<evidence type="ECO:0000256" key="2">
    <source>
        <dbReference type="ARBA" id="ARBA00022771"/>
    </source>
</evidence>
<dbReference type="InterPro" id="IPR036855">
    <property type="entry name" value="Znf_CCCH_sf"/>
</dbReference>
<evidence type="ECO:0000256" key="4">
    <source>
        <dbReference type="PROSITE-ProRule" id="PRU00723"/>
    </source>
</evidence>
<evidence type="ECO:0000313" key="7">
    <source>
        <dbReference type="EMBL" id="THG08565.1"/>
    </source>
</evidence>
<sequence length="965" mass="107537">MSRSGRTCVSKWDQPRLFPGDTEYGIWLQNVGESVHNKESQSGRDCPELAGSTNPELYRVECNNEDEILEWYGEGCYMTKMSPGLDHWRQQKYSHFPRNGRGRSDRSRSRSPPHGFKRELGLDGSTAARTCRDFVAGRCRRGDRCPYLHQDRRDHEDRCPEGGLAKNWESSHWRSGASKYSTSNDGREYLQSVGRSNNLCSDFIKGRCRTGAYSKYAHNSVASDTGSLKDVFRGKENDRSGHGREHEPHRSSDIPCKFFTAGNCHKGTFCRFSHHGQTVNPYDRSRDDWRRRSKNLDTVEQPDEHLRWRDTTVPDNAKLLKWNEDRNGNVGAHEQGFPAYSRDDRWVRSFNIENRSYGHPINNGKAVDGNDREYLQPKAETAAAGTSGFESNGAENWYSDMELSSPWNYGQSSGHVVKEESCHISQTSHCLSLKETSSRSYEQDMTGEMLGQKHQDPAAMLPLISENVCFYSKPSSREEDAGYAFSLELRKETSDCAMSSIDQKFSADVLPGQSVDQNDRSSSAVIDPLSRFSAVGQNQQTFSLHAPRGESITNVQTQPLFQEDKSLSKPNAGEGNRPELSSEIPPAQNIVNRQQPSQFINFSALAQLYGDMKQRSHLGAVPNPTKLMGFVSSFLSNSAGPVRPIAAASSNPNLVIRSVTQYNPLSDNIVLIKNHPDNPLAGLLPNPVEGIVGEKQEVPSRDLFSSLTGGPSGGDQYKVGKSEVELDRECHQLDQLNPVANCDGEGNNETTAEESKKAQGNGPLEKMNKDGRADEVKKNNDSKGIWVFKFALVEFVKEMLKPKWKEGQISKESHKTILKKVVDKVIGSIQGAYIPDSQEKIDNYLSSSKQKLTQLVETSPSNESNVMRTLPYSAMKNSLRPSQTLSLSSQHIIGGPCFIYIASPSGAPIRGGSLSRPVARTLCSLWPRQQFVTPFLHGFVPFVLFLQFISSAQQLASFSLLCGLS</sequence>
<keyword evidence="2 4" id="KW-0863">Zinc-finger</keyword>
<dbReference type="Proteomes" id="UP000306102">
    <property type="component" value="Unassembled WGS sequence"/>
</dbReference>
<feature type="region of interest" description="Disordered" evidence="5">
    <location>
        <begin position="559"/>
        <end position="583"/>
    </location>
</feature>
<reference evidence="7 8" key="1">
    <citation type="journal article" date="2018" name="Proc. Natl. Acad. Sci. U.S.A.">
        <title>Draft genome sequence of Camellia sinensis var. sinensis provides insights into the evolution of the tea genome and tea quality.</title>
        <authorList>
            <person name="Wei C."/>
            <person name="Yang H."/>
            <person name="Wang S."/>
            <person name="Zhao J."/>
            <person name="Liu C."/>
            <person name="Gao L."/>
            <person name="Xia E."/>
            <person name="Lu Y."/>
            <person name="Tai Y."/>
            <person name="She G."/>
            <person name="Sun J."/>
            <person name="Cao H."/>
            <person name="Tong W."/>
            <person name="Gao Q."/>
            <person name="Li Y."/>
            <person name="Deng W."/>
            <person name="Jiang X."/>
            <person name="Wang W."/>
            <person name="Chen Q."/>
            <person name="Zhang S."/>
            <person name="Li H."/>
            <person name="Wu J."/>
            <person name="Wang P."/>
            <person name="Li P."/>
            <person name="Shi C."/>
            <person name="Zheng F."/>
            <person name="Jian J."/>
            <person name="Huang B."/>
            <person name="Shan D."/>
            <person name="Shi M."/>
            <person name="Fang C."/>
            <person name="Yue Y."/>
            <person name="Li F."/>
            <person name="Li D."/>
            <person name="Wei S."/>
            <person name="Han B."/>
            <person name="Jiang C."/>
            <person name="Yin Y."/>
            <person name="Xia T."/>
            <person name="Zhang Z."/>
            <person name="Bennetzen J.L."/>
            <person name="Zhao S."/>
            <person name="Wan X."/>
        </authorList>
    </citation>
    <scope>NUCLEOTIDE SEQUENCE [LARGE SCALE GENOMIC DNA]</scope>
    <source>
        <strain evidence="8">cv. Shuchazao</strain>
        <tissue evidence="7">Leaf</tissue>
    </source>
</reference>
<dbReference type="AlphaFoldDB" id="A0A4S4E046"/>
<dbReference type="Pfam" id="PF18345">
    <property type="entry name" value="zf_CCCH_4"/>
    <property type="match status" value="1"/>
</dbReference>
<feature type="region of interest" description="Disordered" evidence="5">
    <location>
        <begin position="231"/>
        <end position="252"/>
    </location>
</feature>
<gene>
    <name evidence="7" type="ORF">TEA_015925</name>
</gene>
<dbReference type="EMBL" id="SDRB02009252">
    <property type="protein sequence ID" value="THG08565.1"/>
    <property type="molecule type" value="Genomic_DNA"/>
</dbReference>
<dbReference type="InterPro" id="IPR052650">
    <property type="entry name" value="Zinc_finger_CCCH"/>
</dbReference>
<dbReference type="PANTHER" id="PTHR36886:SF8">
    <property type="entry name" value="ZINC FINGER CCCH DOMAIN-CONTAINING PROTEIN 38"/>
    <property type="match status" value="1"/>
</dbReference>
<evidence type="ECO:0000259" key="6">
    <source>
        <dbReference type="PROSITE" id="PS50103"/>
    </source>
</evidence>
<proteinExistence type="predicted"/>
<feature type="domain" description="C3H1-type" evidence="6">
    <location>
        <begin position="250"/>
        <end position="277"/>
    </location>
</feature>
<accession>A0A4S4E046</accession>
<feature type="zinc finger region" description="C3H1-type" evidence="4">
    <location>
        <begin position="250"/>
        <end position="277"/>
    </location>
</feature>
<dbReference type="SUPFAM" id="SSF90229">
    <property type="entry name" value="CCCH zinc finger"/>
    <property type="match status" value="1"/>
</dbReference>
<feature type="region of interest" description="Disordered" evidence="5">
    <location>
        <begin position="95"/>
        <end position="121"/>
    </location>
</feature>
<name>A0A4S4E046_CAMSN</name>
<evidence type="ECO:0000256" key="5">
    <source>
        <dbReference type="SAM" id="MobiDB-lite"/>
    </source>
</evidence>
<keyword evidence="3 4" id="KW-0862">Zinc</keyword>
<dbReference type="InterPro" id="IPR057031">
    <property type="entry name" value="SFR19-like_C"/>
</dbReference>
<feature type="domain" description="C3H1-type" evidence="6">
    <location>
        <begin position="125"/>
        <end position="152"/>
    </location>
</feature>
<dbReference type="Pfam" id="PF14608">
    <property type="entry name" value="zf-CCCH_2"/>
    <property type="match status" value="1"/>
</dbReference>
<dbReference type="PANTHER" id="PTHR36886">
    <property type="entry name" value="PROTEIN FRIGIDA-ESSENTIAL 1"/>
    <property type="match status" value="1"/>
</dbReference>
<dbReference type="PROSITE" id="PS50103">
    <property type="entry name" value="ZF_C3H1"/>
    <property type="match status" value="2"/>
</dbReference>
<protein>
    <recommendedName>
        <fullName evidence="6">C3H1-type domain-containing protein</fullName>
    </recommendedName>
</protein>
<feature type="region of interest" description="Disordered" evidence="5">
    <location>
        <begin position="739"/>
        <end position="777"/>
    </location>
</feature>